<dbReference type="Gene3D" id="3.40.50.2000">
    <property type="entry name" value="Glycogen Phosphorylase B"/>
    <property type="match status" value="1"/>
</dbReference>
<dbReference type="InterPro" id="IPR001296">
    <property type="entry name" value="Glyco_trans_1"/>
</dbReference>
<feature type="region of interest" description="Disordered" evidence="2">
    <location>
        <begin position="416"/>
        <end position="440"/>
    </location>
</feature>
<feature type="compositionally biased region" description="Basic and acidic residues" evidence="2">
    <location>
        <begin position="418"/>
        <end position="440"/>
    </location>
</feature>
<evidence type="ECO:0000313" key="5">
    <source>
        <dbReference type="Proteomes" id="UP000094444"/>
    </source>
</evidence>
<dbReference type="AlphaFoldDB" id="A0A2P5HVG2"/>
<feature type="domain" description="Glycosyl transferase family 1" evidence="3">
    <location>
        <begin position="236"/>
        <end position="352"/>
    </location>
</feature>
<keyword evidence="1" id="KW-0328">Glycosyltransferase</keyword>
<dbReference type="InParanoid" id="A0A2P5HVG2"/>
<dbReference type="EMBL" id="MAVT02000660">
    <property type="protein sequence ID" value="POS74243.1"/>
    <property type="molecule type" value="Genomic_DNA"/>
</dbReference>
<protein>
    <recommendedName>
        <fullName evidence="3">Glycosyl transferase family 1 domain-containing protein</fullName>
    </recommendedName>
</protein>
<organism evidence="4 5">
    <name type="scientific">Diaporthe helianthi</name>
    <dbReference type="NCBI Taxonomy" id="158607"/>
    <lineage>
        <taxon>Eukaryota</taxon>
        <taxon>Fungi</taxon>
        <taxon>Dikarya</taxon>
        <taxon>Ascomycota</taxon>
        <taxon>Pezizomycotina</taxon>
        <taxon>Sordariomycetes</taxon>
        <taxon>Sordariomycetidae</taxon>
        <taxon>Diaporthales</taxon>
        <taxon>Diaporthaceae</taxon>
        <taxon>Diaporthe</taxon>
    </lineage>
</organism>
<dbReference type="OrthoDB" id="4633155at2759"/>
<comment type="caution">
    <text evidence="4">The sequence shown here is derived from an EMBL/GenBank/DDBJ whole genome shotgun (WGS) entry which is preliminary data.</text>
</comment>
<dbReference type="Pfam" id="PF00534">
    <property type="entry name" value="Glycos_transf_1"/>
    <property type="match status" value="1"/>
</dbReference>
<evidence type="ECO:0000256" key="1">
    <source>
        <dbReference type="ARBA" id="ARBA00022676"/>
    </source>
</evidence>
<proteinExistence type="predicted"/>
<dbReference type="SUPFAM" id="SSF53756">
    <property type="entry name" value="UDP-Glycosyltransferase/glycogen phosphorylase"/>
    <property type="match status" value="1"/>
</dbReference>
<evidence type="ECO:0000256" key="2">
    <source>
        <dbReference type="SAM" id="MobiDB-lite"/>
    </source>
</evidence>
<dbReference type="Proteomes" id="UP000094444">
    <property type="component" value="Unassembled WGS sequence"/>
</dbReference>
<sequence length="444" mass="49574">MESHLAPGVVVLNKRYFSRDPLVTAQVGATSFTFSVLTVLRQENILSGLVLYSRNERLATIRCEVEEDWNGAVVVTMYFNFRMDKLQIATGLKKAFRLASSRQVKPSHPIIYYQTDTLLHYHPEGYRFFVTHHGPFASHFAQEYSLDLARLSFGGSQDKAANLYRQQQLGIQRLLQDNQGTVLAHSRLQQHILENTGLNKNRFKYLNPPIGVPPSSDPTLLPTAMQHFIHGADLLLLTAVARLDYFKNVELTIKSGLELLKTGGTPVRVLIVGDPDSDDSRRRALLEPVPAEQRAHFMVSPRLAKDQLYALFRAVRRNGVFICTSRYETLGITPLEAAAAGVVTLITETPNVEALAFMPVGCRVPREASCIASRVRAICREGITGWAEMVKRHVRPATSLEGFRGDLLAAWEGMSGAHTRESPAETEARSDRSLQNGERRTCCC</sequence>
<evidence type="ECO:0000313" key="4">
    <source>
        <dbReference type="EMBL" id="POS74243.1"/>
    </source>
</evidence>
<dbReference type="GO" id="GO:0016757">
    <property type="term" value="F:glycosyltransferase activity"/>
    <property type="evidence" value="ECO:0007669"/>
    <property type="project" value="UniProtKB-KW"/>
</dbReference>
<accession>A0A2P5HVG2</accession>
<keyword evidence="5" id="KW-1185">Reference proteome</keyword>
<gene>
    <name evidence="4" type="ORF">DHEL01_v207359</name>
</gene>
<keyword evidence="1" id="KW-0808">Transferase</keyword>
<name>A0A2P5HVG2_DIAHE</name>
<evidence type="ECO:0000259" key="3">
    <source>
        <dbReference type="Pfam" id="PF00534"/>
    </source>
</evidence>
<reference evidence="4" key="1">
    <citation type="submission" date="2017-09" db="EMBL/GenBank/DDBJ databases">
        <title>Polyketide synthases of a Diaporthe helianthi virulent isolate.</title>
        <authorList>
            <person name="Baroncelli R."/>
        </authorList>
    </citation>
    <scope>NUCLEOTIDE SEQUENCE [LARGE SCALE GENOMIC DNA]</scope>
    <source>
        <strain evidence="4">7/96</strain>
    </source>
</reference>